<feature type="chain" id="PRO_5045622102" description="DUF3299 domain-containing protein" evidence="2">
    <location>
        <begin position="23"/>
        <end position="200"/>
    </location>
</feature>
<protein>
    <recommendedName>
        <fullName evidence="5">DUF3299 domain-containing protein</fullName>
    </recommendedName>
</protein>
<sequence length="200" mass="21058">MNMPIWLSAAILATLLPASGVAAESLRVGWSDLLPAGGSPGWRKMSPASTATPPALATELGGKTVELSGYLLPADREGELVYSFMLVPRRGACSHMTQPPPAQIVRVVPERPYRLSMNYEPVSVTGRLTPGLEKTQLFILDGPAVVESGYTIRLAQVAPAAISDATPSRAEGRSPWSFIDNPHPAGTQAADPAGSLSSTR</sequence>
<dbReference type="RefSeq" id="WP_338528103.1">
    <property type="nucleotide sequence ID" value="NZ_CP030941.1"/>
</dbReference>
<dbReference type="InterPro" id="IPR021727">
    <property type="entry name" value="DUF3299"/>
</dbReference>
<accession>A0ABY5MBX2</accession>
<evidence type="ECO:0000256" key="1">
    <source>
        <dbReference type="SAM" id="MobiDB-lite"/>
    </source>
</evidence>
<evidence type="ECO:0000313" key="4">
    <source>
        <dbReference type="Proteomes" id="UP001342418"/>
    </source>
</evidence>
<feature type="region of interest" description="Disordered" evidence="1">
    <location>
        <begin position="163"/>
        <end position="200"/>
    </location>
</feature>
<name>A0ABY5MBX2_9HYPH</name>
<evidence type="ECO:0008006" key="5">
    <source>
        <dbReference type="Google" id="ProtNLM"/>
    </source>
</evidence>
<dbReference type="EMBL" id="CP030941">
    <property type="protein sequence ID" value="UUP15605.1"/>
    <property type="molecule type" value="Genomic_DNA"/>
</dbReference>
<gene>
    <name evidence="3" type="ORF">NTH_00043</name>
</gene>
<keyword evidence="4" id="KW-1185">Reference proteome</keyword>
<evidence type="ECO:0000256" key="2">
    <source>
        <dbReference type="SAM" id="SignalP"/>
    </source>
</evidence>
<organism evidence="3 4">
    <name type="scientific">Nitratireductor thuwali</name>
    <dbReference type="NCBI Taxonomy" id="2267699"/>
    <lineage>
        <taxon>Bacteria</taxon>
        <taxon>Pseudomonadati</taxon>
        <taxon>Pseudomonadota</taxon>
        <taxon>Alphaproteobacteria</taxon>
        <taxon>Hyphomicrobiales</taxon>
        <taxon>Phyllobacteriaceae</taxon>
        <taxon>Nitratireductor</taxon>
    </lineage>
</organism>
<feature type="signal peptide" evidence="2">
    <location>
        <begin position="1"/>
        <end position="22"/>
    </location>
</feature>
<dbReference type="Proteomes" id="UP001342418">
    <property type="component" value="Chromosome"/>
</dbReference>
<keyword evidence="2" id="KW-0732">Signal</keyword>
<evidence type="ECO:0000313" key="3">
    <source>
        <dbReference type="EMBL" id="UUP15605.1"/>
    </source>
</evidence>
<dbReference type="Pfam" id="PF11736">
    <property type="entry name" value="DUF3299"/>
    <property type="match status" value="1"/>
</dbReference>
<reference evidence="3 4" key="1">
    <citation type="submission" date="2018-07" db="EMBL/GenBank/DDBJ databases">
        <title>Genome sequence of Nitratireductor thuwali#1536.</title>
        <authorList>
            <person name="Michoud G."/>
            <person name="Merlino G."/>
            <person name="Sefrji F.O."/>
            <person name="Daffonchio D."/>
        </authorList>
    </citation>
    <scope>NUCLEOTIDE SEQUENCE [LARGE SCALE GENOMIC DNA]</scope>
    <source>
        <strain evidence="4">Nit1536</strain>
    </source>
</reference>
<proteinExistence type="predicted"/>
<dbReference type="Gene3D" id="2.40.50.870">
    <property type="entry name" value="Protein of unknown function (DUF3299)"/>
    <property type="match status" value="1"/>
</dbReference>